<keyword evidence="5 6" id="KW-0472">Membrane</keyword>
<evidence type="ECO:0000256" key="1">
    <source>
        <dbReference type="ARBA" id="ARBA00004141"/>
    </source>
</evidence>
<keyword evidence="3 6" id="KW-0812">Transmembrane</keyword>
<feature type="transmembrane region" description="Helical" evidence="6">
    <location>
        <begin position="34"/>
        <end position="52"/>
    </location>
</feature>
<dbReference type="Proteomes" id="UP000315295">
    <property type="component" value="Unassembled WGS sequence"/>
</dbReference>
<organism evidence="8 9">
    <name type="scientific">Malus baccata</name>
    <name type="common">Siberian crab apple</name>
    <name type="synonym">Pyrus baccata</name>
    <dbReference type="NCBI Taxonomy" id="106549"/>
    <lineage>
        <taxon>Eukaryota</taxon>
        <taxon>Viridiplantae</taxon>
        <taxon>Streptophyta</taxon>
        <taxon>Embryophyta</taxon>
        <taxon>Tracheophyta</taxon>
        <taxon>Spermatophyta</taxon>
        <taxon>Magnoliopsida</taxon>
        <taxon>eudicotyledons</taxon>
        <taxon>Gunneridae</taxon>
        <taxon>Pentapetalae</taxon>
        <taxon>rosids</taxon>
        <taxon>fabids</taxon>
        <taxon>Rosales</taxon>
        <taxon>Rosaceae</taxon>
        <taxon>Amygdaloideae</taxon>
        <taxon>Maleae</taxon>
        <taxon>Malus</taxon>
    </lineage>
</organism>
<protein>
    <recommendedName>
        <fullName evidence="7">Peptidase S54 rhomboid domain-containing protein</fullName>
    </recommendedName>
</protein>
<dbReference type="EMBL" id="VIEB01002776">
    <property type="protein sequence ID" value="TQD69691.1"/>
    <property type="molecule type" value="Genomic_DNA"/>
</dbReference>
<dbReference type="SUPFAM" id="SSF144091">
    <property type="entry name" value="Rhomboid-like"/>
    <property type="match status" value="1"/>
</dbReference>
<evidence type="ECO:0000256" key="4">
    <source>
        <dbReference type="ARBA" id="ARBA00022989"/>
    </source>
</evidence>
<sequence>MEKISGPKRYLALYFASAIASSAMSYGFSTAPAVGASGAVFGLVGSLAVFVMRHRGLVGRGKEDLQQIAHVIVLNMAIGFFFKGIDNWGHFGGLLGGVATSWLLGPAWKYESPSADGRRIFSDKAPIFYLINTKKKS</sequence>
<comment type="subcellular location">
    <subcellularLocation>
        <location evidence="1">Membrane</location>
        <topology evidence="1">Multi-pass membrane protein</topology>
    </subcellularLocation>
</comment>
<dbReference type="GO" id="GO:0031969">
    <property type="term" value="C:chloroplast membrane"/>
    <property type="evidence" value="ECO:0007669"/>
    <property type="project" value="TreeGrafter"/>
</dbReference>
<accession>A0A540K645</accession>
<proteinExistence type="inferred from homology"/>
<dbReference type="PANTHER" id="PTHR43731:SF26">
    <property type="entry name" value="RHOMBOID-LIKE PROTEIN 10, CHLOROPLASTIC"/>
    <property type="match status" value="1"/>
</dbReference>
<evidence type="ECO:0000256" key="6">
    <source>
        <dbReference type="SAM" id="Phobius"/>
    </source>
</evidence>
<dbReference type="Gene3D" id="1.20.1540.10">
    <property type="entry name" value="Rhomboid-like"/>
    <property type="match status" value="1"/>
</dbReference>
<dbReference type="STRING" id="106549.A0A540K645"/>
<comment type="caution">
    <text evidence="8">The sequence shown here is derived from an EMBL/GenBank/DDBJ whole genome shotgun (WGS) entry which is preliminary data.</text>
</comment>
<comment type="similarity">
    <text evidence="2">Belongs to the peptidase S54 family.</text>
</comment>
<evidence type="ECO:0000313" key="9">
    <source>
        <dbReference type="Proteomes" id="UP000315295"/>
    </source>
</evidence>
<dbReference type="InterPro" id="IPR022764">
    <property type="entry name" value="Peptidase_S54_rhomboid_dom"/>
</dbReference>
<dbReference type="PANTHER" id="PTHR43731">
    <property type="entry name" value="RHOMBOID PROTEASE"/>
    <property type="match status" value="1"/>
</dbReference>
<reference evidence="8 9" key="1">
    <citation type="journal article" date="2019" name="G3 (Bethesda)">
        <title>Sequencing of a Wild Apple (Malus baccata) Genome Unravels the Differences Between Cultivated and Wild Apple Species Regarding Disease Resistance and Cold Tolerance.</title>
        <authorList>
            <person name="Chen X."/>
        </authorList>
    </citation>
    <scope>NUCLEOTIDE SEQUENCE [LARGE SCALE GENOMIC DNA]</scope>
    <source>
        <strain evidence="9">cv. Shandingzi</strain>
        <tissue evidence="8">Leaves</tissue>
    </source>
</reference>
<dbReference type="InterPro" id="IPR050925">
    <property type="entry name" value="Rhomboid_protease_S54"/>
</dbReference>
<evidence type="ECO:0000259" key="7">
    <source>
        <dbReference type="Pfam" id="PF01694"/>
    </source>
</evidence>
<dbReference type="InterPro" id="IPR035952">
    <property type="entry name" value="Rhomboid-like_sf"/>
</dbReference>
<evidence type="ECO:0000256" key="3">
    <source>
        <dbReference type="ARBA" id="ARBA00022692"/>
    </source>
</evidence>
<feature type="domain" description="Peptidase S54 rhomboid" evidence="7">
    <location>
        <begin position="1"/>
        <end position="105"/>
    </location>
</feature>
<name>A0A540K645_MALBA</name>
<evidence type="ECO:0000256" key="5">
    <source>
        <dbReference type="ARBA" id="ARBA00023136"/>
    </source>
</evidence>
<keyword evidence="4 6" id="KW-1133">Transmembrane helix</keyword>
<dbReference type="GO" id="GO:0004252">
    <property type="term" value="F:serine-type endopeptidase activity"/>
    <property type="evidence" value="ECO:0007669"/>
    <property type="project" value="InterPro"/>
</dbReference>
<keyword evidence="9" id="KW-1185">Reference proteome</keyword>
<evidence type="ECO:0000313" key="8">
    <source>
        <dbReference type="EMBL" id="TQD69691.1"/>
    </source>
</evidence>
<dbReference type="Pfam" id="PF01694">
    <property type="entry name" value="Rhomboid"/>
    <property type="match status" value="1"/>
</dbReference>
<evidence type="ECO:0000256" key="2">
    <source>
        <dbReference type="ARBA" id="ARBA00009045"/>
    </source>
</evidence>
<dbReference type="AlphaFoldDB" id="A0A540K645"/>
<gene>
    <name evidence="8" type="ORF">C1H46_044776</name>
</gene>